<dbReference type="SUPFAM" id="SSF109604">
    <property type="entry name" value="HD-domain/PDEase-like"/>
    <property type="match status" value="1"/>
</dbReference>
<dbReference type="Pfam" id="PF13487">
    <property type="entry name" value="HD_5"/>
    <property type="match status" value="1"/>
</dbReference>
<dbReference type="InterPro" id="IPR035965">
    <property type="entry name" value="PAS-like_dom_sf"/>
</dbReference>
<dbReference type="SMART" id="SM00091">
    <property type="entry name" value="PAS"/>
    <property type="match status" value="1"/>
</dbReference>
<dbReference type="PANTHER" id="PTHR43155">
    <property type="entry name" value="CYCLIC DI-GMP PHOSPHODIESTERASE PA4108-RELATED"/>
    <property type="match status" value="1"/>
</dbReference>
<dbReference type="NCBIfam" id="TIGR00229">
    <property type="entry name" value="sensory_box"/>
    <property type="match status" value="1"/>
</dbReference>
<comment type="caution">
    <text evidence="3">The sequence shown here is derived from an EMBL/GenBank/DDBJ whole genome shotgun (WGS) entry which is preliminary data.</text>
</comment>
<evidence type="ECO:0000259" key="2">
    <source>
        <dbReference type="PROSITE" id="PS51832"/>
    </source>
</evidence>
<protein>
    <recommendedName>
        <fullName evidence="4">Cyclic di-GMP phosphodiesterase</fullName>
    </recommendedName>
</protein>
<accession>A0A645BN16</accession>
<name>A0A645BN16_9ZZZZ</name>
<dbReference type="InterPro" id="IPR037522">
    <property type="entry name" value="HD_GYP_dom"/>
</dbReference>
<reference evidence="3" key="1">
    <citation type="submission" date="2019-08" db="EMBL/GenBank/DDBJ databases">
        <authorList>
            <person name="Kucharzyk K."/>
            <person name="Murdoch R.W."/>
            <person name="Higgins S."/>
            <person name="Loffler F."/>
        </authorList>
    </citation>
    <scope>NUCLEOTIDE SEQUENCE</scope>
</reference>
<feature type="domain" description="PAS" evidence="1">
    <location>
        <begin position="6"/>
        <end position="54"/>
    </location>
</feature>
<proteinExistence type="predicted"/>
<organism evidence="3">
    <name type="scientific">bioreactor metagenome</name>
    <dbReference type="NCBI Taxonomy" id="1076179"/>
    <lineage>
        <taxon>unclassified sequences</taxon>
        <taxon>metagenomes</taxon>
        <taxon>ecological metagenomes</taxon>
    </lineage>
</organism>
<dbReference type="InterPro" id="IPR003607">
    <property type="entry name" value="HD/PDEase_dom"/>
</dbReference>
<dbReference type="Gene3D" id="1.10.3210.10">
    <property type="entry name" value="Hypothetical protein af1432"/>
    <property type="match status" value="1"/>
</dbReference>
<dbReference type="Gene3D" id="3.30.450.20">
    <property type="entry name" value="PAS domain"/>
    <property type="match status" value="1"/>
</dbReference>
<dbReference type="CDD" id="cd00130">
    <property type="entry name" value="PAS"/>
    <property type="match status" value="1"/>
</dbReference>
<dbReference type="SUPFAM" id="SSF55785">
    <property type="entry name" value="PYP-like sensor domain (PAS domain)"/>
    <property type="match status" value="1"/>
</dbReference>
<evidence type="ECO:0000313" key="3">
    <source>
        <dbReference type="EMBL" id="MPM66518.1"/>
    </source>
</evidence>
<dbReference type="PROSITE" id="PS51832">
    <property type="entry name" value="HD_GYP"/>
    <property type="match status" value="1"/>
</dbReference>
<dbReference type="SMART" id="SM00471">
    <property type="entry name" value="HDc"/>
    <property type="match status" value="1"/>
</dbReference>
<dbReference type="AlphaFoldDB" id="A0A645BN16"/>
<dbReference type="Pfam" id="PF08448">
    <property type="entry name" value="PAS_4"/>
    <property type="match status" value="1"/>
</dbReference>
<dbReference type="InterPro" id="IPR000014">
    <property type="entry name" value="PAS"/>
</dbReference>
<dbReference type="PANTHER" id="PTHR43155:SF2">
    <property type="entry name" value="CYCLIC DI-GMP PHOSPHODIESTERASE PA4108"/>
    <property type="match status" value="1"/>
</dbReference>
<gene>
    <name evidence="3" type="ORF">SDC9_113427</name>
</gene>
<sequence length="334" mass="38137">MDDLFSCTLYRLLLEQLLEGVIITDAEGKILFVNPAAEQIRNLKKESILQHNLLGCHAPASHEKVMRAVEFLRTHPDKTYNRMVTDQVNKKTYENTYTGIYDAEKTMLGMAVITRDVTEKRRVAELQATSARAQEIELENMRLQYHQLLMTSMEALTNVLEARDEYTNGHSKRVAEIASKLYEHRYGITGTYLDIQWAAKLHDIGKVGIPDAIINKRGKLTNEEYELVKNHSRIAADILKSLDPGERLIPTILHHHERFDGKGYPSGLAGYDIPLGSRIISIADTYDAMRCCRPYRRPVPYEDCIEEIRNNAGKQFDPEWVDVFLELADTGSID</sequence>
<feature type="domain" description="HD-GYP" evidence="2">
    <location>
        <begin position="145"/>
        <end position="334"/>
    </location>
</feature>
<dbReference type="EMBL" id="VSSQ01021136">
    <property type="protein sequence ID" value="MPM66518.1"/>
    <property type="molecule type" value="Genomic_DNA"/>
</dbReference>
<evidence type="ECO:0008006" key="4">
    <source>
        <dbReference type="Google" id="ProtNLM"/>
    </source>
</evidence>
<dbReference type="InterPro" id="IPR013656">
    <property type="entry name" value="PAS_4"/>
</dbReference>
<evidence type="ECO:0000259" key="1">
    <source>
        <dbReference type="PROSITE" id="PS50112"/>
    </source>
</evidence>
<dbReference type="CDD" id="cd00077">
    <property type="entry name" value="HDc"/>
    <property type="match status" value="1"/>
</dbReference>
<dbReference type="PROSITE" id="PS50112">
    <property type="entry name" value="PAS"/>
    <property type="match status" value="1"/>
</dbReference>